<reference evidence="2" key="1">
    <citation type="submission" date="2022-11" db="EMBL/GenBank/DDBJ databases">
        <title>Biodiversity and phylogenetic relationships of bacteria.</title>
        <authorList>
            <person name="Machado R.A.R."/>
            <person name="Bhat A."/>
            <person name="Loulou A."/>
            <person name="Kallel S."/>
        </authorList>
    </citation>
    <scope>NUCLEOTIDE SEQUENCE</scope>
    <source>
        <strain evidence="2">DSM 16503</strain>
    </source>
</reference>
<gene>
    <name evidence="2" type="ORF">OSH02_09865</name>
</gene>
<dbReference type="Proteomes" id="UP001208074">
    <property type="component" value="Unassembled WGS sequence"/>
</dbReference>
<dbReference type="Gene3D" id="6.10.250.3360">
    <property type="match status" value="1"/>
</dbReference>
<dbReference type="SUPFAM" id="SSF53649">
    <property type="entry name" value="Alkaline phosphatase-like"/>
    <property type="match status" value="1"/>
</dbReference>
<dbReference type="InterPro" id="IPR017850">
    <property type="entry name" value="Alkaline_phosphatase_core_sf"/>
</dbReference>
<name>A0AAW5VVH0_9BURK</name>
<dbReference type="EMBL" id="JAPKNB010000006">
    <property type="protein sequence ID" value="MCX5565671.1"/>
    <property type="molecule type" value="Genomic_DNA"/>
</dbReference>
<sequence>MIIRDPRAQADATRGTIVREFTETVDTTPTILDWMGLPVPRTCDGTSLLPFLPEGKAPEGWRKEVHYEFDFRNIFYSQPEEHVGTSLDDSSLAVIQDHDYKYVHFVKGEPLFFDLKADPHQFNNVAGDPAYHEIMLQYAQKMLSWRMRYMDRTLTGYAAAPEGLLKRA</sequence>
<dbReference type="AlphaFoldDB" id="A0AAW5VVH0"/>
<organism evidence="2 3">
    <name type="scientific">Alcaligenes phenolicus</name>
    <dbReference type="NCBI Taxonomy" id="232846"/>
    <lineage>
        <taxon>Bacteria</taxon>
        <taxon>Pseudomonadati</taxon>
        <taxon>Pseudomonadota</taxon>
        <taxon>Betaproteobacteria</taxon>
        <taxon>Burkholderiales</taxon>
        <taxon>Alcaligenaceae</taxon>
        <taxon>Alcaligenes</taxon>
    </lineage>
</organism>
<dbReference type="RefSeq" id="WP_026485410.1">
    <property type="nucleotide sequence ID" value="NZ_JAPKNB010000006.1"/>
</dbReference>
<dbReference type="Pfam" id="PF16347">
    <property type="entry name" value="SGSH_C"/>
    <property type="match status" value="1"/>
</dbReference>
<dbReference type="PANTHER" id="PTHR43108">
    <property type="entry name" value="N-ACETYLGLUCOSAMINE-6-SULFATASE FAMILY MEMBER"/>
    <property type="match status" value="1"/>
</dbReference>
<dbReference type="PANTHER" id="PTHR43108:SF6">
    <property type="entry name" value="N-SULPHOGLUCOSAMINE SULPHOHYDROLASE"/>
    <property type="match status" value="1"/>
</dbReference>
<evidence type="ECO:0000259" key="1">
    <source>
        <dbReference type="Pfam" id="PF16347"/>
    </source>
</evidence>
<evidence type="ECO:0000313" key="2">
    <source>
        <dbReference type="EMBL" id="MCX5565671.1"/>
    </source>
</evidence>
<protein>
    <submittedName>
        <fullName evidence="2">DUF4976 domain-containing protein</fullName>
    </submittedName>
</protein>
<evidence type="ECO:0000313" key="3">
    <source>
        <dbReference type="Proteomes" id="UP001208074"/>
    </source>
</evidence>
<dbReference type="Gene3D" id="3.40.720.10">
    <property type="entry name" value="Alkaline Phosphatase, subunit A"/>
    <property type="match status" value="1"/>
</dbReference>
<proteinExistence type="predicted"/>
<accession>A0AAW5VVH0</accession>
<feature type="domain" description="N-sulphoglucosamine sulphohydrolase C-terminal" evidence="1">
    <location>
        <begin position="13"/>
        <end position="145"/>
    </location>
</feature>
<dbReference type="InterPro" id="IPR032506">
    <property type="entry name" value="SGSH_C"/>
</dbReference>
<comment type="caution">
    <text evidence="2">The sequence shown here is derived from an EMBL/GenBank/DDBJ whole genome shotgun (WGS) entry which is preliminary data.</text>
</comment>